<protein>
    <submittedName>
        <fullName evidence="5">YceI family protein</fullName>
    </submittedName>
</protein>
<keyword evidence="6" id="KW-1185">Reference proteome</keyword>
<dbReference type="SMART" id="SM00028">
    <property type="entry name" value="TPR"/>
    <property type="match status" value="2"/>
</dbReference>
<dbReference type="Gene3D" id="1.25.40.10">
    <property type="entry name" value="Tetratricopeptide repeat domain"/>
    <property type="match status" value="1"/>
</dbReference>
<dbReference type="PROSITE" id="PS50005">
    <property type="entry name" value="TPR"/>
    <property type="match status" value="1"/>
</dbReference>
<name>A0A7G8PQR0_9FLAO</name>
<dbReference type="RefSeq" id="WP_186989739.1">
    <property type="nucleotide sequence ID" value="NZ_CP052909.1"/>
</dbReference>
<dbReference type="SUPFAM" id="SSF48452">
    <property type="entry name" value="TPR-like"/>
    <property type="match status" value="1"/>
</dbReference>
<feature type="domain" description="Lipid/polyisoprenoid-binding YceI-like" evidence="4">
    <location>
        <begin position="51"/>
        <end position="226"/>
    </location>
</feature>
<proteinExistence type="predicted"/>
<dbReference type="Pfam" id="PF04264">
    <property type="entry name" value="YceI"/>
    <property type="match status" value="1"/>
</dbReference>
<dbReference type="InterPro" id="IPR036761">
    <property type="entry name" value="TTHA0802/YceI-like_sf"/>
</dbReference>
<dbReference type="Pfam" id="PF07719">
    <property type="entry name" value="TPR_2"/>
    <property type="match status" value="1"/>
</dbReference>
<evidence type="ECO:0000256" key="1">
    <source>
        <dbReference type="ARBA" id="ARBA00022737"/>
    </source>
</evidence>
<dbReference type="PROSITE" id="PS50293">
    <property type="entry name" value="TPR_REGION"/>
    <property type="match status" value="1"/>
</dbReference>
<sequence>MGQFTKLSILFLFISCVLGCQNDTKEPHSNAVVTPSEVKKTPDNTLFIGSDFLLDDQHSYIGFKIKYFGFSPVRGRFDRFNGIVFYDPENIDATTMNAIIWVNSINTGNETRDADLITETAWFNEAEYPFITFQSKSATENPDGSFILNGILSLNGITKEIAIPFDKPTAVSRDWAFNEQVDYSARFTLKRKDFEVHGGDFWDSIMENGLTQLSDEVEIELDLHTRRADYKKRYADLEEENVRKIVLDTIKSEGIAAGISYIDFIGNTPDSPFTVGAFSTISNTLISWDMYAEARSIIEKALQWYPESASLYNQLGVVHLKLGSKEEARKNFEKAAKFEPDNAKSAAYLDLFF</sequence>
<dbReference type="Gene3D" id="2.40.128.110">
    <property type="entry name" value="Lipid/polyisoprenoid-binding, YceI-like"/>
    <property type="match status" value="1"/>
</dbReference>
<dbReference type="PANTHER" id="PTHR34406">
    <property type="entry name" value="PROTEIN YCEI"/>
    <property type="match status" value="1"/>
</dbReference>
<evidence type="ECO:0000313" key="5">
    <source>
        <dbReference type="EMBL" id="QNJ96676.1"/>
    </source>
</evidence>
<evidence type="ECO:0000259" key="4">
    <source>
        <dbReference type="SMART" id="SM00867"/>
    </source>
</evidence>
<dbReference type="InterPro" id="IPR011990">
    <property type="entry name" value="TPR-like_helical_dom_sf"/>
</dbReference>
<dbReference type="EMBL" id="CP052909">
    <property type="protein sequence ID" value="QNJ96676.1"/>
    <property type="molecule type" value="Genomic_DNA"/>
</dbReference>
<dbReference type="AlphaFoldDB" id="A0A7G8PQR0"/>
<keyword evidence="1" id="KW-0677">Repeat</keyword>
<dbReference type="PANTHER" id="PTHR34406:SF1">
    <property type="entry name" value="PROTEIN YCEI"/>
    <property type="match status" value="1"/>
</dbReference>
<organism evidence="5 6">
    <name type="scientific">Constantimarinum furrinae</name>
    <dbReference type="NCBI Taxonomy" id="2562285"/>
    <lineage>
        <taxon>Bacteria</taxon>
        <taxon>Pseudomonadati</taxon>
        <taxon>Bacteroidota</taxon>
        <taxon>Flavobacteriia</taxon>
        <taxon>Flavobacteriales</taxon>
        <taxon>Flavobacteriaceae</taxon>
        <taxon>Altibacter/Constantimarinum group</taxon>
        <taxon>Constantimarinum</taxon>
    </lineage>
</organism>
<dbReference type="InterPro" id="IPR019734">
    <property type="entry name" value="TPR_rpt"/>
</dbReference>
<evidence type="ECO:0000256" key="3">
    <source>
        <dbReference type="PROSITE-ProRule" id="PRU00339"/>
    </source>
</evidence>
<evidence type="ECO:0000256" key="2">
    <source>
        <dbReference type="ARBA" id="ARBA00022803"/>
    </source>
</evidence>
<dbReference type="Proteomes" id="UP000515514">
    <property type="component" value="Chromosome"/>
</dbReference>
<feature type="repeat" description="TPR" evidence="3">
    <location>
        <begin position="309"/>
        <end position="342"/>
    </location>
</feature>
<reference evidence="5 6" key="1">
    <citation type="submission" date="2020-04" db="EMBL/GenBank/DDBJ databases">
        <title>Genome sequence of Altibacter aquimarinus strain ALE3EI.</title>
        <authorList>
            <person name="Oh H.-M."/>
            <person name="Jang D."/>
        </authorList>
    </citation>
    <scope>NUCLEOTIDE SEQUENCE [LARGE SCALE GENOMIC DNA]</scope>
    <source>
        <strain evidence="5 6">ALE3EI</strain>
    </source>
</reference>
<dbReference type="KEGG" id="alti:ALE3EI_0085"/>
<evidence type="ECO:0000313" key="6">
    <source>
        <dbReference type="Proteomes" id="UP000515514"/>
    </source>
</evidence>
<dbReference type="SUPFAM" id="SSF101874">
    <property type="entry name" value="YceI-like"/>
    <property type="match status" value="1"/>
</dbReference>
<gene>
    <name evidence="5" type="ORF">ALE3EI_0085</name>
</gene>
<accession>A0A7G8PQR0</accession>
<dbReference type="InterPro" id="IPR007372">
    <property type="entry name" value="Lipid/polyisoprenoid-bd_YceI"/>
</dbReference>
<dbReference type="InterPro" id="IPR013105">
    <property type="entry name" value="TPR_2"/>
</dbReference>
<dbReference type="SMART" id="SM00867">
    <property type="entry name" value="YceI"/>
    <property type="match status" value="1"/>
</dbReference>
<keyword evidence="2 3" id="KW-0802">TPR repeat</keyword>